<dbReference type="InterPro" id="IPR007793">
    <property type="entry name" value="DivIVA_fam"/>
</dbReference>
<dbReference type="Gene3D" id="6.10.250.660">
    <property type="match status" value="1"/>
</dbReference>
<dbReference type="NCBIfam" id="NF010725">
    <property type="entry name" value="PRK14127.1"/>
    <property type="match status" value="1"/>
</dbReference>
<keyword evidence="9" id="KW-1185">Reference proteome</keyword>
<proteinExistence type="predicted"/>
<evidence type="ECO:0000256" key="3">
    <source>
        <dbReference type="ARBA" id="ARBA00022618"/>
    </source>
</evidence>
<dbReference type="PIRSF" id="PIRSF029938">
    <property type="entry name" value="UCP029938"/>
    <property type="match status" value="1"/>
</dbReference>
<evidence type="ECO:0000256" key="2">
    <source>
        <dbReference type="ARBA" id="ARBA00022490"/>
    </source>
</evidence>
<keyword evidence="6" id="KW-0131">Cell cycle</keyword>
<evidence type="ECO:0000256" key="7">
    <source>
        <dbReference type="SAM" id="Coils"/>
    </source>
</evidence>
<dbReference type="InterPro" id="IPR011229">
    <property type="entry name" value="Cell_cycle_GpsB"/>
</dbReference>
<organism evidence="8 9">
    <name type="scientific">Weissella coleopterorum</name>
    <dbReference type="NCBI Taxonomy" id="2714949"/>
    <lineage>
        <taxon>Bacteria</taxon>
        <taxon>Bacillati</taxon>
        <taxon>Bacillota</taxon>
        <taxon>Bacilli</taxon>
        <taxon>Lactobacillales</taxon>
        <taxon>Lactobacillaceae</taxon>
        <taxon>Weissella</taxon>
    </lineage>
</organism>
<evidence type="ECO:0000313" key="8">
    <source>
        <dbReference type="EMBL" id="QIL50860.1"/>
    </source>
</evidence>
<gene>
    <name evidence="8" type="primary">gpsB</name>
    <name evidence="8" type="ORF">G7084_05735</name>
</gene>
<accession>A0A6G8B0V2</accession>
<dbReference type="InterPro" id="IPR019933">
    <property type="entry name" value="DivIVA_domain"/>
</dbReference>
<dbReference type="GO" id="GO:0008360">
    <property type="term" value="P:regulation of cell shape"/>
    <property type="evidence" value="ECO:0007669"/>
    <property type="project" value="UniProtKB-KW"/>
</dbReference>
<keyword evidence="4" id="KW-0133">Cell shape</keyword>
<reference evidence="8 9" key="1">
    <citation type="submission" date="2020-03" db="EMBL/GenBank/DDBJ databases">
        <title>Weissella sp. nov., isolated from Cybister lewisianus.</title>
        <authorList>
            <person name="Hyun D.-W."/>
            <person name="Bae J.-W."/>
        </authorList>
    </citation>
    <scope>NUCLEOTIDE SEQUENCE [LARGE SCALE GENOMIC DNA]</scope>
    <source>
        <strain evidence="8 9">HDW19</strain>
    </source>
</reference>
<dbReference type="InterPro" id="IPR038077">
    <property type="entry name" value="Troponin_sf"/>
</dbReference>
<keyword evidence="5 7" id="KW-0175">Coiled coil</keyword>
<protein>
    <submittedName>
        <fullName evidence="8">Cell division regulator GpsB</fullName>
    </submittedName>
</protein>
<dbReference type="PANTHER" id="PTHR35794:SF1">
    <property type="entry name" value="CELL CYCLE PROTEIN GPSB"/>
    <property type="match status" value="1"/>
</dbReference>
<dbReference type="RefSeq" id="WP_166010873.1">
    <property type="nucleotide sequence ID" value="NZ_CP049888.1"/>
</dbReference>
<name>A0A6G8B0V2_9LACO</name>
<evidence type="ECO:0000256" key="5">
    <source>
        <dbReference type="ARBA" id="ARBA00023054"/>
    </source>
</evidence>
<feature type="coiled-coil region" evidence="7">
    <location>
        <begin position="33"/>
        <end position="67"/>
    </location>
</feature>
<comment type="subcellular location">
    <subcellularLocation>
        <location evidence="1">Cytoplasm</location>
    </subcellularLocation>
</comment>
<evidence type="ECO:0000256" key="1">
    <source>
        <dbReference type="ARBA" id="ARBA00004496"/>
    </source>
</evidence>
<dbReference type="AlphaFoldDB" id="A0A6G8B0V2"/>
<dbReference type="GO" id="GO:0051301">
    <property type="term" value="P:cell division"/>
    <property type="evidence" value="ECO:0007669"/>
    <property type="project" value="UniProtKB-KW"/>
</dbReference>
<keyword evidence="2" id="KW-0963">Cytoplasm</keyword>
<keyword evidence="3 8" id="KW-0132">Cell division</keyword>
<sequence>MEQVRHTVEEIFNKDFKKTAIQGYNTNDVDSYLDELMADYQSFESNIAELEETIEKQKLEIAELTRRANAVTTPASTINPATPSANANMDILKRLSNLERRVFGTVNEKTE</sequence>
<evidence type="ECO:0000256" key="4">
    <source>
        <dbReference type="ARBA" id="ARBA00022960"/>
    </source>
</evidence>
<dbReference type="SUPFAM" id="SSF90250">
    <property type="entry name" value="Troponin coil-coiled subunits"/>
    <property type="match status" value="1"/>
</dbReference>
<dbReference type="PANTHER" id="PTHR35794">
    <property type="entry name" value="CELL DIVISION PROTEIN DIVIVA"/>
    <property type="match status" value="1"/>
</dbReference>
<dbReference type="GO" id="GO:0005737">
    <property type="term" value="C:cytoplasm"/>
    <property type="evidence" value="ECO:0007669"/>
    <property type="project" value="UniProtKB-SubCell"/>
</dbReference>
<dbReference type="EMBL" id="CP049888">
    <property type="protein sequence ID" value="QIL50860.1"/>
    <property type="molecule type" value="Genomic_DNA"/>
</dbReference>
<dbReference type="NCBIfam" id="TIGR03544">
    <property type="entry name" value="DivI1A_domain"/>
    <property type="match status" value="1"/>
</dbReference>
<evidence type="ECO:0000256" key="6">
    <source>
        <dbReference type="ARBA" id="ARBA00023306"/>
    </source>
</evidence>
<dbReference type="Proteomes" id="UP000500741">
    <property type="component" value="Chromosome"/>
</dbReference>
<dbReference type="Pfam" id="PF05103">
    <property type="entry name" value="DivIVA"/>
    <property type="match status" value="1"/>
</dbReference>
<evidence type="ECO:0000313" key="9">
    <source>
        <dbReference type="Proteomes" id="UP000500741"/>
    </source>
</evidence>
<dbReference type="KEGG" id="wco:G7084_05735"/>